<evidence type="ECO:0000313" key="6">
    <source>
        <dbReference type="EMBL" id="KAJ4762775.1"/>
    </source>
</evidence>
<dbReference type="SUPFAM" id="SSF54403">
    <property type="entry name" value="Cystatin/monellin"/>
    <property type="match status" value="1"/>
</dbReference>
<organism evidence="6 7">
    <name type="scientific">Rhynchospora pubera</name>
    <dbReference type="NCBI Taxonomy" id="906938"/>
    <lineage>
        <taxon>Eukaryota</taxon>
        <taxon>Viridiplantae</taxon>
        <taxon>Streptophyta</taxon>
        <taxon>Embryophyta</taxon>
        <taxon>Tracheophyta</taxon>
        <taxon>Spermatophyta</taxon>
        <taxon>Magnoliopsida</taxon>
        <taxon>Liliopsida</taxon>
        <taxon>Poales</taxon>
        <taxon>Cyperaceae</taxon>
        <taxon>Cyperoideae</taxon>
        <taxon>Rhynchosporeae</taxon>
        <taxon>Rhynchospora</taxon>
    </lineage>
</organism>
<keyword evidence="3" id="KW-0789">Thiol protease inhibitor</keyword>
<evidence type="ECO:0000256" key="2">
    <source>
        <dbReference type="ARBA" id="ARBA00022690"/>
    </source>
</evidence>
<dbReference type="GO" id="GO:0004869">
    <property type="term" value="F:cysteine-type endopeptidase inhibitor activity"/>
    <property type="evidence" value="ECO:0007669"/>
    <property type="project" value="UniProtKB-KW"/>
</dbReference>
<evidence type="ECO:0000259" key="5">
    <source>
        <dbReference type="Pfam" id="PF16845"/>
    </source>
</evidence>
<dbReference type="InterPro" id="IPR027214">
    <property type="entry name" value="Cystatin"/>
</dbReference>
<dbReference type="InterPro" id="IPR046350">
    <property type="entry name" value="Cystatin_sf"/>
</dbReference>
<keyword evidence="2" id="KW-0646">Protease inhibitor</keyword>
<accession>A0AAV8D4P9</accession>
<evidence type="ECO:0000313" key="7">
    <source>
        <dbReference type="Proteomes" id="UP001140206"/>
    </source>
</evidence>
<evidence type="ECO:0000256" key="4">
    <source>
        <dbReference type="SAM" id="SignalP"/>
    </source>
</evidence>
<dbReference type="PANTHER" id="PTHR47116">
    <property type="entry name" value="PHLOEM FILAMENT PROTEIN"/>
    <property type="match status" value="1"/>
</dbReference>
<dbReference type="InterPro" id="IPR000010">
    <property type="entry name" value="Cystatin_dom"/>
</dbReference>
<dbReference type="Proteomes" id="UP001140206">
    <property type="component" value="Chromosome 4"/>
</dbReference>
<reference evidence="6" key="1">
    <citation type="submission" date="2022-08" db="EMBL/GenBank/DDBJ databases">
        <authorList>
            <person name="Marques A."/>
        </authorList>
    </citation>
    <scope>NUCLEOTIDE SEQUENCE</scope>
    <source>
        <strain evidence="6">RhyPub2mFocal</strain>
        <tissue evidence="6">Leaves</tissue>
    </source>
</reference>
<dbReference type="CDD" id="cd00042">
    <property type="entry name" value="CY"/>
    <property type="match status" value="1"/>
</dbReference>
<keyword evidence="7" id="KW-1185">Reference proteome</keyword>
<evidence type="ECO:0000256" key="1">
    <source>
        <dbReference type="ARBA" id="ARBA00007233"/>
    </source>
</evidence>
<dbReference type="Pfam" id="PF16845">
    <property type="entry name" value="SQAPI"/>
    <property type="match status" value="1"/>
</dbReference>
<gene>
    <name evidence="6" type="ORF">LUZ62_073150</name>
</gene>
<keyword evidence="4" id="KW-0732">Signal</keyword>
<name>A0AAV8D4P9_9POAL</name>
<feature type="chain" id="PRO_5043832456" evidence="4">
    <location>
        <begin position="23"/>
        <end position="119"/>
    </location>
</feature>
<feature type="signal peptide" evidence="4">
    <location>
        <begin position="1"/>
        <end position="22"/>
    </location>
</feature>
<proteinExistence type="inferred from homology"/>
<sequence length="119" mass="13536">MRMFLILLPLLLISLFFQVTTTQTVGGWEPIENITDSHVQELGNYAVSEHNRQSGDNLDFLYVMSGAKQFDEATGREKYGLYIEAGDAEDMLGLYRALVYEGYGDGYRELKFFNRTSSS</sequence>
<protein>
    <submittedName>
        <fullName evidence="6">Cysteine proteinase inhibitor</fullName>
    </submittedName>
</protein>
<evidence type="ECO:0000256" key="3">
    <source>
        <dbReference type="ARBA" id="ARBA00022704"/>
    </source>
</evidence>
<comment type="similarity">
    <text evidence="1">Belongs to the cystatin family. Phytocystatin subfamily.</text>
</comment>
<comment type="caution">
    <text evidence="6">The sequence shown here is derived from an EMBL/GenBank/DDBJ whole genome shotgun (WGS) entry which is preliminary data.</text>
</comment>
<feature type="domain" description="Cystatin" evidence="5">
    <location>
        <begin position="31"/>
        <end position="115"/>
    </location>
</feature>
<dbReference type="Gene3D" id="3.10.450.10">
    <property type="match status" value="1"/>
</dbReference>
<dbReference type="AlphaFoldDB" id="A0AAV8D4P9"/>
<dbReference type="EMBL" id="JAMFTS010000004">
    <property type="protein sequence ID" value="KAJ4762775.1"/>
    <property type="molecule type" value="Genomic_DNA"/>
</dbReference>